<organism evidence="1 2">
    <name type="scientific">Lentilactobacillus raoultii</name>
    <dbReference type="NCBI Taxonomy" id="1987503"/>
    <lineage>
        <taxon>Bacteria</taxon>
        <taxon>Bacillati</taxon>
        <taxon>Bacillota</taxon>
        <taxon>Bacilli</taxon>
        <taxon>Lactobacillales</taxon>
        <taxon>Lactobacillaceae</taxon>
        <taxon>Lentilactobacillus</taxon>
    </lineage>
</organism>
<proteinExistence type="predicted"/>
<dbReference type="EMBL" id="JBHTLH010000019">
    <property type="protein sequence ID" value="MFD1124995.1"/>
    <property type="molecule type" value="Genomic_DNA"/>
</dbReference>
<accession>A0ABW3PRT4</accession>
<comment type="caution">
    <text evidence="1">The sequence shown here is derived from an EMBL/GenBank/DDBJ whole genome shotgun (WGS) entry which is preliminary data.</text>
</comment>
<evidence type="ECO:0000313" key="1">
    <source>
        <dbReference type="EMBL" id="MFD1124995.1"/>
    </source>
</evidence>
<sequence>MRLLLISFILALLLLIYLQSREIRKLKAAITFDKDTLILEATTLLKSYDEIMTIKKLRQKYYPLSLLQAKKIVDQAKLN</sequence>
<keyword evidence="2" id="KW-1185">Reference proteome</keyword>
<protein>
    <submittedName>
        <fullName evidence="1">Uncharacterized protein</fullName>
    </submittedName>
</protein>
<name>A0ABW3PRT4_9LACO</name>
<dbReference type="Proteomes" id="UP001597156">
    <property type="component" value="Unassembled WGS sequence"/>
</dbReference>
<dbReference type="RefSeq" id="WP_121977928.1">
    <property type="nucleotide sequence ID" value="NZ_JBHTLH010000019.1"/>
</dbReference>
<gene>
    <name evidence="1" type="ORF">ACFQ22_06480</name>
</gene>
<evidence type="ECO:0000313" key="2">
    <source>
        <dbReference type="Proteomes" id="UP001597156"/>
    </source>
</evidence>
<reference evidence="2" key="1">
    <citation type="journal article" date="2019" name="Int. J. Syst. Evol. Microbiol.">
        <title>The Global Catalogue of Microorganisms (GCM) 10K type strain sequencing project: providing services to taxonomists for standard genome sequencing and annotation.</title>
        <authorList>
            <consortium name="The Broad Institute Genomics Platform"/>
            <consortium name="The Broad Institute Genome Sequencing Center for Infectious Disease"/>
            <person name="Wu L."/>
            <person name="Ma J."/>
        </authorList>
    </citation>
    <scope>NUCLEOTIDE SEQUENCE [LARGE SCALE GENOMIC DNA]</scope>
    <source>
        <strain evidence="2">CCUG 71848</strain>
    </source>
</reference>